<comment type="similarity">
    <text evidence="2 8">Belongs to the ComB family.</text>
</comment>
<evidence type="ECO:0000256" key="8">
    <source>
        <dbReference type="HAMAP-Rule" id="MF_00490"/>
    </source>
</evidence>
<evidence type="ECO:0000313" key="9">
    <source>
        <dbReference type="EMBL" id="MBD8490407.1"/>
    </source>
</evidence>
<keyword evidence="6 8" id="KW-0460">Magnesium</keyword>
<dbReference type="RefSeq" id="WP_192011278.1">
    <property type="nucleotide sequence ID" value="NZ_JACYTQ010000006.1"/>
</dbReference>
<dbReference type="PANTHER" id="PTHR37311">
    <property type="entry name" value="2-PHOSPHOSULFOLACTATE PHOSPHATASE-RELATED"/>
    <property type="match status" value="1"/>
</dbReference>
<accession>A0ABR9ANM5</accession>
<organism evidence="9 10">
    <name type="scientific">Echinicola arenosa</name>
    <dbReference type="NCBI Taxonomy" id="2774144"/>
    <lineage>
        <taxon>Bacteria</taxon>
        <taxon>Pseudomonadati</taxon>
        <taxon>Bacteroidota</taxon>
        <taxon>Cytophagia</taxon>
        <taxon>Cytophagales</taxon>
        <taxon>Cyclobacteriaceae</taxon>
        <taxon>Echinicola</taxon>
    </lineage>
</organism>
<comment type="caution">
    <text evidence="9">The sequence shown here is derived from an EMBL/GenBank/DDBJ whole genome shotgun (WGS) entry which is preliminary data.</text>
</comment>
<dbReference type="Gene3D" id="3.90.1560.10">
    <property type="entry name" value="ComB-like"/>
    <property type="match status" value="1"/>
</dbReference>
<dbReference type="EMBL" id="JACYTQ010000006">
    <property type="protein sequence ID" value="MBD8490407.1"/>
    <property type="molecule type" value="Genomic_DNA"/>
</dbReference>
<evidence type="ECO:0000256" key="4">
    <source>
        <dbReference type="ARBA" id="ARBA00021948"/>
    </source>
</evidence>
<dbReference type="PANTHER" id="PTHR37311:SF1">
    <property type="entry name" value="2-PHOSPHOSULFOLACTATE PHOSPHATASE-RELATED"/>
    <property type="match status" value="1"/>
</dbReference>
<keyword evidence="5 8" id="KW-0378">Hydrolase</keyword>
<dbReference type="Proteomes" id="UP000647133">
    <property type="component" value="Unassembled WGS sequence"/>
</dbReference>
<dbReference type="InterPro" id="IPR005238">
    <property type="entry name" value="ComB-like"/>
</dbReference>
<evidence type="ECO:0000313" key="10">
    <source>
        <dbReference type="Proteomes" id="UP000647133"/>
    </source>
</evidence>
<dbReference type="InterPro" id="IPR036702">
    <property type="entry name" value="ComB-like_sf"/>
</dbReference>
<proteinExistence type="inferred from homology"/>
<dbReference type="Pfam" id="PF04029">
    <property type="entry name" value="2-ph_phosp"/>
    <property type="match status" value="1"/>
</dbReference>
<dbReference type="HAMAP" id="MF_00490">
    <property type="entry name" value="ComB"/>
    <property type="match status" value="1"/>
</dbReference>
<evidence type="ECO:0000256" key="7">
    <source>
        <dbReference type="ARBA" id="ARBA00033711"/>
    </source>
</evidence>
<reference evidence="9 10" key="1">
    <citation type="submission" date="2020-09" db="EMBL/GenBank/DDBJ databases">
        <title>Echinicola sp. CAU 1574 isolated from sand of Sido Beach.</title>
        <authorList>
            <person name="Kim W."/>
        </authorList>
    </citation>
    <scope>NUCLEOTIDE SEQUENCE [LARGE SCALE GENOMIC DNA]</scope>
    <source>
        <strain evidence="9 10">CAU 1574</strain>
    </source>
</reference>
<evidence type="ECO:0000256" key="5">
    <source>
        <dbReference type="ARBA" id="ARBA00022801"/>
    </source>
</evidence>
<dbReference type="EC" id="3.1.3.71" evidence="3 8"/>
<evidence type="ECO:0000256" key="3">
    <source>
        <dbReference type="ARBA" id="ARBA00012953"/>
    </source>
</evidence>
<keyword evidence="10" id="KW-1185">Reference proteome</keyword>
<sequence>MPKIEVCLSPELVHLHDLKNKIVVVVDIFRATSTMITGLANKVSSITPVAGLEACRNMKSKGYIIAGERNGQTAEGFELGNSPLSYLNNAYAGKKIAVTTTNGTLTIEKSKKDAAEVLIGAFLNLQATADYLIQQGKDVVIHCAGWKGMFNLEDSLYAGALVSVLANEFDFDCDGAIGMKALFEQNQGDLKSFLSQASHAKRLQNHNIDADIDFCLTLDKYNFVGKLEGEELVKVSLNKVV</sequence>
<name>A0ABR9ANM5_9BACT</name>
<evidence type="ECO:0000256" key="1">
    <source>
        <dbReference type="ARBA" id="ARBA00001946"/>
    </source>
</evidence>
<dbReference type="SUPFAM" id="SSF142823">
    <property type="entry name" value="ComB-like"/>
    <property type="match status" value="1"/>
</dbReference>
<evidence type="ECO:0000256" key="2">
    <source>
        <dbReference type="ARBA" id="ARBA00009997"/>
    </source>
</evidence>
<comment type="catalytic activity">
    <reaction evidence="7 8">
        <text>(2R)-O-phospho-3-sulfolactate + H2O = (2R)-3-sulfolactate + phosphate</text>
        <dbReference type="Rhea" id="RHEA:23416"/>
        <dbReference type="ChEBI" id="CHEBI:15377"/>
        <dbReference type="ChEBI" id="CHEBI:15597"/>
        <dbReference type="ChEBI" id="CHEBI:43474"/>
        <dbReference type="ChEBI" id="CHEBI:58738"/>
        <dbReference type="EC" id="3.1.3.71"/>
    </reaction>
</comment>
<gene>
    <name evidence="8" type="primary">comB</name>
    <name evidence="9" type="ORF">IFO69_16765</name>
</gene>
<comment type="cofactor">
    <cofactor evidence="1 8">
        <name>Mg(2+)</name>
        <dbReference type="ChEBI" id="CHEBI:18420"/>
    </cofactor>
</comment>
<evidence type="ECO:0000256" key="6">
    <source>
        <dbReference type="ARBA" id="ARBA00022842"/>
    </source>
</evidence>
<protein>
    <recommendedName>
        <fullName evidence="4 8">Probable 2-phosphosulfolactate phosphatase</fullName>
        <ecNumber evidence="3 8">3.1.3.71</ecNumber>
    </recommendedName>
</protein>